<feature type="region of interest" description="Disordered" evidence="1">
    <location>
        <begin position="44"/>
        <end position="89"/>
    </location>
</feature>
<dbReference type="Proteomes" id="UP000026962">
    <property type="component" value="Chromosome 6"/>
</dbReference>
<dbReference type="Gramene" id="OPUNC06G13140.1">
    <property type="protein sequence ID" value="OPUNC06G13140.1"/>
    <property type="gene ID" value="OPUNC06G13140"/>
</dbReference>
<dbReference type="AlphaFoldDB" id="A0A0E0LBD7"/>
<protein>
    <submittedName>
        <fullName evidence="2">Uncharacterized protein</fullName>
    </submittedName>
</protein>
<dbReference type="HOGENOM" id="CLU_2201284_0_0_1"/>
<evidence type="ECO:0000313" key="3">
    <source>
        <dbReference type="Proteomes" id="UP000026962"/>
    </source>
</evidence>
<evidence type="ECO:0000256" key="1">
    <source>
        <dbReference type="SAM" id="MobiDB-lite"/>
    </source>
</evidence>
<feature type="compositionally biased region" description="Basic and acidic residues" evidence="1">
    <location>
        <begin position="58"/>
        <end position="67"/>
    </location>
</feature>
<name>A0A0E0LBD7_ORYPU</name>
<evidence type="ECO:0000313" key="2">
    <source>
        <dbReference type="EnsemblPlants" id="OPUNC06G13140.1"/>
    </source>
</evidence>
<accession>A0A0E0LBD7</accession>
<proteinExistence type="predicted"/>
<dbReference type="EnsemblPlants" id="OPUNC06G13140.1">
    <property type="protein sequence ID" value="OPUNC06G13140.1"/>
    <property type="gene ID" value="OPUNC06G13140"/>
</dbReference>
<reference evidence="2" key="1">
    <citation type="submission" date="2015-04" db="UniProtKB">
        <authorList>
            <consortium name="EnsemblPlants"/>
        </authorList>
    </citation>
    <scope>IDENTIFICATION</scope>
</reference>
<organism evidence="2">
    <name type="scientific">Oryza punctata</name>
    <name type="common">Red rice</name>
    <dbReference type="NCBI Taxonomy" id="4537"/>
    <lineage>
        <taxon>Eukaryota</taxon>
        <taxon>Viridiplantae</taxon>
        <taxon>Streptophyta</taxon>
        <taxon>Embryophyta</taxon>
        <taxon>Tracheophyta</taxon>
        <taxon>Spermatophyta</taxon>
        <taxon>Magnoliopsida</taxon>
        <taxon>Liliopsida</taxon>
        <taxon>Poales</taxon>
        <taxon>Poaceae</taxon>
        <taxon>BOP clade</taxon>
        <taxon>Oryzoideae</taxon>
        <taxon>Oryzeae</taxon>
        <taxon>Oryzinae</taxon>
        <taxon>Oryza</taxon>
    </lineage>
</organism>
<sequence length="108" mass="11400">MAAAWLHGDGVLPSCFGLGEVDAGLRMAGAVPSMVAVQECVGRGGGQQRLERPPQWLAKEREGERGETWLGHDGSGKGGETEEETKGMLFIGSRGRDRIGFGGFGGRK</sequence>
<keyword evidence="3" id="KW-1185">Reference proteome</keyword>
<reference evidence="2" key="2">
    <citation type="submission" date="2018-05" db="EMBL/GenBank/DDBJ databases">
        <title>OpunRS2 (Oryza punctata Reference Sequence Version 2).</title>
        <authorList>
            <person name="Zhang J."/>
            <person name="Kudrna D."/>
            <person name="Lee S."/>
            <person name="Talag J."/>
            <person name="Welchert J."/>
            <person name="Wing R.A."/>
        </authorList>
    </citation>
    <scope>NUCLEOTIDE SEQUENCE [LARGE SCALE GENOMIC DNA]</scope>
</reference>